<dbReference type="KEGG" id="tsy:THSYN_16810"/>
<feature type="chain" id="PRO_5014752471" description="PEP-CTERM protein-sorting domain-containing protein" evidence="1">
    <location>
        <begin position="34"/>
        <end position="348"/>
    </location>
</feature>
<proteinExistence type="predicted"/>
<dbReference type="Proteomes" id="UP000232638">
    <property type="component" value="Chromosome"/>
</dbReference>
<name>A0A2K8UAJ1_9GAMM</name>
<reference evidence="2 3" key="1">
    <citation type="submission" date="2017-03" db="EMBL/GenBank/DDBJ databases">
        <title>Complete genome sequence of Candidatus 'Thiodictyon syntrophicum' sp. nov. strain Cad16T, a photolithoautotroph purple sulfur bacterium isolated from an alpine meromictic lake.</title>
        <authorList>
            <person name="Luedin S.M."/>
            <person name="Pothier J.F."/>
            <person name="Danza F."/>
            <person name="Storelli N."/>
            <person name="Wittwer M."/>
            <person name="Tonolla M."/>
        </authorList>
    </citation>
    <scope>NUCLEOTIDE SEQUENCE [LARGE SCALE GENOMIC DNA]</scope>
    <source>
        <strain evidence="2 3">Cad16T</strain>
    </source>
</reference>
<gene>
    <name evidence="2" type="ORF">THSYN_16810</name>
</gene>
<feature type="signal peptide" evidence="1">
    <location>
        <begin position="1"/>
        <end position="33"/>
    </location>
</feature>
<dbReference type="RefSeq" id="WP_100920170.1">
    <property type="nucleotide sequence ID" value="NZ_CP020370.1"/>
</dbReference>
<evidence type="ECO:0008006" key="4">
    <source>
        <dbReference type="Google" id="ProtNLM"/>
    </source>
</evidence>
<protein>
    <recommendedName>
        <fullName evidence="4">PEP-CTERM protein-sorting domain-containing protein</fullName>
    </recommendedName>
</protein>
<keyword evidence="1" id="KW-0732">Signal</keyword>
<organism evidence="2 3">
    <name type="scientific">Candidatus Thiodictyon syntrophicum</name>
    <dbReference type="NCBI Taxonomy" id="1166950"/>
    <lineage>
        <taxon>Bacteria</taxon>
        <taxon>Pseudomonadati</taxon>
        <taxon>Pseudomonadota</taxon>
        <taxon>Gammaproteobacteria</taxon>
        <taxon>Chromatiales</taxon>
        <taxon>Chromatiaceae</taxon>
        <taxon>Thiodictyon</taxon>
    </lineage>
</organism>
<sequence>MSAATQSNPFDRLRLALPAAGLAATVAVGAAQAANVNLPLTLTVGQVIYGHVNTAARPNDYSGLNNSFMSMVVTVGGATGTGGTEAFRIGEAALKTAGSTMTDAFDSFAGIRVNGTFFQQPGTQVDLTTTGAGAFVNTTQVAIGDIGTRLDYFMDGASPTLRVLASFTNTGNSDQTVEVLYGGALGSDDDTQIEDTSSGDADFQQADRWLISSDGGDGPDPVLTLVRYGEGTVQAASDTLAVPGTDSGNDSVDYFTDVWSLDLGVGETQSLMWFVQFSPDVATAQGGTGVFDDLEDLDGAGLLAAVGGGKIDTANIVNWAPTEVPVPGVLPLLGIGLFGMGVYRRRRV</sequence>
<evidence type="ECO:0000313" key="3">
    <source>
        <dbReference type="Proteomes" id="UP000232638"/>
    </source>
</evidence>
<evidence type="ECO:0000313" key="2">
    <source>
        <dbReference type="EMBL" id="AUB82439.1"/>
    </source>
</evidence>
<dbReference type="InterPro" id="IPR013424">
    <property type="entry name" value="Ice-binding_C"/>
</dbReference>
<dbReference type="AlphaFoldDB" id="A0A2K8UAJ1"/>
<evidence type="ECO:0000256" key="1">
    <source>
        <dbReference type="SAM" id="SignalP"/>
    </source>
</evidence>
<dbReference type="NCBIfam" id="TIGR02595">
    <property type="entry name" value="PEP_CTERM"/>
    <property type="match status" value="1"/>
</dbReference>
<dbReference type="EMBL" id="CP020370">
    <property type="protein sequence ID" value="AUB82439.1"/>
    <property type="molecule type" value="Genomic_DNA"/>
</dbReference>
<keyword evidence="3" id="KW-1185">Reference proteome</keyword>
<accession>A0A2K8UAJ1</accession>